<proteinExistence type="predicted"/>
<dbReference type="InterPro" id="IPR002797">
    <property type="entry name" value="Polysacc_synth"/>
</dbReference>
<accession>A0A0U5K4T1</accession>
<feature type="transmembrane region" description="Helical" evidence="5">
    <location>
        <begin position="89"/>
        <end position="109"/>
    </location>
</feature>
<comment type="subcellular location">
    <subcellularLocation>
        <location evidence="1">Membrane</location>
        <topology evidence="1">Multi-pass membrane protein</topology>
    </subcellularLocation>
</comment>
<feature type="transmembrane region" description="Helical" evidence="5">
    <location>
        <begin position="51"/>
        <end position="68"/>
    </location>
</feature>
<feature type="transmembrane region" description="Helical" evidence="5">
    <location>
        <begin position="215"/>
        <end position="239"/>
    </location>
</feature>
<dbReference type="InterPro" id="IPR052556">
    <property type="entry name" value="PolySynth_Transporter"/>
</dbReference>
<sequence>MKDTHKSLGLNALLNGFQSMLNLIFPIITFPYVSRILSVNGMGIYNFSNTYINYFLLVAGLGINTYAVREGSKLRDNFQKISNFSSQIFSINIISTLLAYMLLIVTLVLFERLKPYALCISIFSLQIIFTTIGANWVYIIYEDYAYITLRNIIFKVLSIILLFILVKGPNDYIVYAAITVFASVGSNILNFFHVKTFITLKITNHLNLNYHLKPILIIFASVMGVTLYASCNNTILGLIKGDYAVGIYSVALKIYTISQSLLSAILTVTIPRLSMLYGKKLFDDYGNLLSKLINLLIVLSLPAAVGLAMLSKNVVLIIAGEKYFSAANSLAIISWAIIFSLYSWVFSDCVLLPAKRENKLLINTIITAVFNILVNLLLIPFWSYNAAAVSTVLSEILVMILNGYSGLDILREYGNGKIIFKNLAEALVGCIAVVVVCYISNLITTSLIIGLCIAVPLSILFYLLILILLRNASILELLKPILRKNGWY</sequence>
<feature type="transmembrane region" description="Helical" evidence="5">
    <location>
        <begin position="115"/>
        <end position="141"/>
    </location>
</feature>
<feature type="transmembrane region" description="Helical" evidence="5">
    <location>
        <begin position="148"/>
        <end position="166"/>
    </location>
</feature>
<protein>
    <submittedName>
        <fullName evidence="6">Membrane protein involved in the export of O-antigen, teichoic acid lipoteichoic acids</fullName>
    </submittedName>
</protein>
<dbReference type="PANTHER" id="PTHR43424:SF1">
    <property type="entry name" value="LOCUS PUTATIVE PROTEIN 1-RELATED"/>
    <property type="match status" value="1"/>
</dbReference>
<organism evidence="6">
    <name type="scientific">Limosilactobacillus reuteri</name>
    <name type="common">Lactobacillus reuteri</name>
    <dbReference type="NCBI Taxonomy" id="1598"/>
    <lineage>
        <taxon>Bacteria</taxon>
        <taxon>Bacillati</taxon>
        <taxon>Bacillota</taxon>
        <taxon>Bacilli</taxon>
        <taxon>Lactobacillales</taxon>
        <taxon>Lactobacillaceae</taxon>
        <taxon>Limosilactobacillus</taxon>
    </lineage>
</organism>
<dbReference type="GO" id="GO:0016020">
    <property type="term" value="C:membrane"/>
    <property type="evidence" value="ECO:0007669"/>
    <property type="project" value="UniProtKB-SubCell"/>
</dbReference>
<feature type="transmembrane region" description="Helical" evidence="5">
    <location>
        <begin position="12"/>
        <end position="31"/>
    </location>
</feature>
<reference evidence="6" key="1">
    <citation type="submission" date="2015-10" db="EMBL/GenBank/DDBJ databases">
        <authorList>
            <person name="Gilbert D.G."/>
        </authorList>
    </citation>
    <scope>NUCLEOTIDE SEQUENCE</scope>
    <source>
        <strain evidence="6">Lp167-67</strain>
    </source>
</reference>
<evidence type="ECO:0000256" key="5">
    <source>
        <dbReference type="SAM" id="Phobius"/>
    </source>
</evidence>
<dbReference type="AlphaFoldDB" id="A0A0U5K4T1"/>
<dbReference type="EMBL" id="LN887786">
    <property type="protein sequence ID" value="CUR43589.1"/>
    <property type="molecule type" value="Genomic_DNA"/>
</dbReference>
<feature type="transmembrane region" description="Helical" evidence="5">
    <location>
        <begin position="245"/>
        <end position="271"/>
    </location>
</feature>
<keyword evidence="3 5" id="KW-1133">Transmembrane helix</keyword>
<evidence type="ECO:0000256" key="1">
    <source>
        <dbReference type="ARBA" id="ARBA00004141"/>
    </source>
</evidence>
<feature type="transmembrane region" description="Helical" evidence="5">
    <location>
        <begin position="292"/>
        <end position="310"/>
    </location>
</feature>
<dbReference type="Pfam" id="PF01943">
    <property type="entry name" value="Polysacc_synt"/>
    <property type="match status" value="1"/>
</dbReference>
<evidence type="ECO:0000256" key="2">
    <source>
        <dbReference type="ARBA" id="ARBA00022692"/>
    </source>
</evidence>
<gene>
    <name evidence="6" type="ORF">LRLP16767_LRLP167_01388</name>
</gene>
<feature type="transmembrane region" description="Helical" evidence="5">
    <location>
        <begin position="422"/>
        <end position="441"/>
    </location>
</feature>
<evidence type="ECO:0000256" key="4">
    <source>
        <dbReference type="ARBA" id="ARBA00023136"/>
    </source>
</evidence>
<evidence type="ECO:0000256" key="3">
    <source>
        <dbReference type="ARBA" id="ARBA00022989"/>
    </source>
</evidence>
<feature type="transmembrane region" description="Helical" evidence="5">
    <location>
        <begin position="447"/>
        <end position="469"/>
    </location>
</feature>
<dbReference type="CDD" id="cd13128">
    <property type="entry name" value="MATE_Wzx_like"/>
    <property type="match status" value="1"/>
</dbReference>
<keyword evidence="2 5" id="KW-0812">Transmembrane</keyword>
<dbReference type="PANTHER" id="PTHR43424">
    <property type="entry name" value="LOCUS PUTATIVE PROTEIN 1-RELATED"/>
    <property type="match status" value="1"/>
</dbReference>
<feature type="transmembrane region" description="Helical" evidence="5">
    <location>
        <begin position="388"/>
        <end position="410"/>
    </location>
</feature>
<name>A0A0U5K4T1_LIMRT</name>
<feature type="transmembrane region" description="Helical" evidence="5">
    <location>
        <begin position="172"/>
        <end position="194"/>
    </location>
</feature>
<dbReference type="RefSeq" id="WP_339111815.1">
    <property type="nucleotide sequence ID" value="NZ_LN887786.1"/>
</dbReference>
<feature type="transmembrane region" description="Helical" evidence="5">
    <location>
        <begin position="330"/>
        <end position="353"/>
    </location>
</feature>
<evidence type="ECO:0000313" key="6">
    <source>
        <dbReference type="EMBL" id="CUR43589.1"/>
    </source>
</evidence>
<feature type="transmembrane region" description="Helical" evidence="5">
    <location>
        <begin position="360"/>
        <end position="382"/>
    </location>
</feature>
<keyword evidence="4 5" id="KW-0472">Membrane</keyword>